<evidence type="ECO:0000256" key="1">
    <source>
        <dbReference type="ARBA" id="ARBA00023117"/>
    </source>
</evidence>
<dbReference type="SUPFAM" id="SSF47370">
    <property type="entry name" value="Bromodomain"/>
    <property type="match status" value="2"/>
</dbReference>
<feature type="compositionally biased region" description="Basic and acidic residues" evidence="3">
    <location>
        <begin position="314"/>
        <end position="327"/>
    </location>
</feature>
<keyword evidence="1 2" id="KW-0103">Bromodomain</keyword>
<feature type="region of interest" description="Disordered" evidence="3">
    <location>
        <begin position="508"/>
        <end position="632"/>
    </location>
</feature>
<dbReference type="PROSITE" id="PS00633">
    <property type="entry name" value="BROMODOMAIN_1"/>
    <property type="match status" value="1"/>
</dbReference>
<dbReference type="OrthoDB" id="21449at2759"/>
<dbReference type="Pfam" id="PF17035">
    <property type="entry name" value="BET"/>
    <property type="match status" value="1"/>
</dbReference>
<dbReference type="InterPro" id="IPR027353">
    <property type="entry name" value="NET_dom"/>
</dbReference>
<evidence type="ECO:0000313" key="7">
    <source>
        <dbReference type="Proteomes" id="UP000789759"/>
    </source>
</evidence>
<dbReference type="PROSITE" id="PS51525">
    <property type="entry name" value="NET"/>
    <property type="match status" value="1"/>
</dbReference>
<dbReference type="PANTHER" id="PTHR22880">
    <property type="entry name" value="FALZ-RELATED BROMODOMAIN-CONTAINING PROTEINS"/>
    <property type="match status" value="1"/>
</dbReference>
<feature type="domain" description="Bromo" evidence="4">
    <location>
        <begin position="52"/>
        <end position="124"/>
    </location>
</feature>
<dbReference type="Gene3D" id="1.20.920.10">
    <property type="entry name" value="Bromodomain-like"/>
    <property type="match status" value="2"/>
</dbReference>
<comment type="caution">
    <text evidence="6">The sequence shown here is derived from an EMBL/GenBank/DDBJ whole genome shotgun (WGS) entry which is preliminary data.</text>
</comment>
<protein>
    <submittedName>
        <fullName evidence="6">4574_t:CDS:1</fullName>
    </submittedName>
</protein>
<dbReference type="GO" id="GO:0006338">
    <property type="term" value="P:chromatin remodeling"/>
    <property type="evidence" value="ECO:0007669"/>
    <property type="project" value="TreeGrafter"/>
</dbReference>
<dbReference type="Pfam" id="PF00439">
    <property type="entry name" value="Bromodomain"/>
    <property type="match status" value="2"/>
</dbReference>
<dbReference type="GO" id="GO:0000785">
    <property type="term" value="C:chromatin"/>
    <property type="evidence" value="ECO:0007669"/>
    <property type="project" value="TreeGrafter"/>
</dbReference>
<feature type="region of interest" description="Disordered" evidence="3">
    <location>
        <begin position="666"/>
        <end position="706"/>
    </location>
</feature>
<evidence type="ECO:0000313" key="6">
    <source>
        <dbReference type="EMBL" id="CAG8658771.1"/>
    </source>
</evidence>
<feature type="region of interest" description="Disordered" evidence="3">
    <location>
        <begin position="349"/>
        <end position="415"/>
    </location>
</feature>
<accession>A0A9N9E3W5</accession>
<dbReference type="PANTHER" id="PTHR22880:SF225">
    <property type="entry name" value="BROMODOMAIN-CONTAINING PROTEIN BET-1-RELATED"/>
    <property type="match status" value="1"/>
</dbReference>
<dbReference type="GO" id="GO:0005634">
    <property type="term" value="C:nucleus"/>
    <property type="evidence" value="ECO:0007669"/>
    <property type="project" value="TreeGrafter"/>
</dbReference>
<feature type="compositionally biased region" description="Low complexity" evidence="3">
    <location>
        <begin position="370"/>
        <end position="380"/>
    </location>
</feature>
<gene>
    <name evidence="6" type="ORF">CPELLU_LOCUS9697</name>
</gene>
<evidence type="ECO:0000259" key="4">
    <source>
        <dbReference type="PROSITE" id="PS50014"/>
    </source>
</evidence>
<dbReference type="Proteomes" id="UP000789759">
    <property type="component" value="Unassembled WGS sequence"/>
</dbReference>
<dbReference type="InterPro" id="IPR036427">
    <property type="entry name" value="Bromodomain-like_sf"/>
</dbReference>
<evidence type="ECO:0000256" key="3">
    <source>
        <dbReference type="SAM" id="MobiDB-lite"/>
    </source>
</evidence>
<evidence type="ECO:0000256" key="2">
    <source>
        <dbReference type="PROSITE-ProRule" id="PRU00035"/>
    </source>
</evidence>
<feature type="region of interest" description="Disordered" evidence="3">
    <location>
        <begin position="314"/>
        <end position="337"/>
    </location>
</feature>
<dbReference type="InterPro" id="IPR038336">
    <property type="entry name" value="NET_sf"/>
</dbReference>
<feature type="region of interest" description="Disordered" evidence="3">
    <location>
        <begin position="1"/>
        <end position="27"/>
    </location>
</feature>
<keyword evidence="7" id="KW-1185">Reference proteome</keyword>
<dbReference type="AlphaFoldDB" id="A0A9N9E3W5"/>
<feature type="compositionally biased region" description="Low complexity" evidence="3">
    <location>
        <begin position="534"/>
        <end position="543"/>
    </location>
</feature>
<sequence>MAKSKKQTTKSHAAETSQSSTNNNSRFQSSWFTESMGREHHKHCAAALKTLKHHSSAAPFLEPVDYVKYNIPDYPDIIKNPMDLGTVEQKLNDCAYESVNAFISDVRLVFSNCTIYNGAGHQFSTYAKELDNLFTQQLMKMPGVKEEIPQKSVVEPSSKGTKTCKPVVESPAAKPAISDVKRPKRTIKAPAKDLPDVPAARRKKIKKNTDVAFCREVIRELRKRIHWHYAYPFYEPVDAAKLGVPDYYKIITRPMDLSTINTKLENDHYVNADEFEADIRLMFQNCYTYNGPGSDVYNMGKELEKVFDKKWAERPKVQARQESRESESESEADESDHLKALQKHLAALSSQISQMRKPSTKSKAKKAAKSTKPSTTKSTPDNLVEDGKKSLKRPRTINKREEQEGLTSEQKTDLSERIELLSTEKMNELIRLIEESGAPMERGSGGYEIEIEALDYNTAKKMYDFVLRHTSKKANSKKRRPPSKKPRTNANEKEQEQKILALERTLAKFDHKSPTPSPQAKYGSHYSSDDDSSDSQSSDSSGSESEDSGSETESEAHSTENPIFQYISAFILQKKTRPTKRRKTTVTNPKPKGKAKAQTQNISPTSTQTLSQNSPRTEPPPSPPKEEKRIIPQEMIDNYEPWVLPTERKLTWEQVYSELYYGPLRKADEERRRREEEQFRLARETAETIKRQQKQQEKEAEDKRRREVEIQELRAAAKAKRLEENTPFDFYGPLNEMNEFYRTHSQYIDRGHKKIRAEFGPPIPELPYTVTHNPTHFNVDPLQTRLLNKARNPPKSQDKDQTQSLYVYSKVSECHKST</sequence>
<dbReference type="InterPro" id="IPR001487">
    <property type="entry name" value="Bromodomain"/>
</dbReference>
<feature type="domain" description="Bromo" evidence="4">
    <location>
        <begin position="225"/>
        <end position="297"/>
    </location>
</feature>
<dbReference type="GO" id="GO:0006355">
    <property type="term" value="P:regulation of DNA-templated transcription"/>
    <property type="evidence" value="ECO:0007669"/>
    <property type="project" value="TreeGrafter"/>
</dbReference>
<feature type="compositionally biased region" description="Basic residues" evidence="3">
    <location>
        <begin position="358"/>
        <end position="369"/>
    </location>
</feature>
<feature type="domain" description="NET" evidence="5">
    <location>
        <begin position="396"/>
        <end position="477"/>
    </location>
</feature>
<dbReference type="PROSITE" id="PS50014">
    <property type="entry name" value="BROMODOMAIN_2"/>
    <property type="match status" value="2"/>
</dbReference>
<dbReference type="InterPro" id="IPR018359">
    <property type="entry name" value="Bromodomain_CS"/>
</dbReference>
<feature type="compositionally biased region" description="Basic residues" evidence="3">
    <location>
        <begin position="574"/>
        <end position="584"/>
    </location>
</feature>
<evidence type="ECO:0000259" key="5">
    <source>
        <dbReference type="PROSITE" id="PS51525"/>
    </source>
</evidence>
<feature type="region of interest" description="Disordered" evidence="3">
    <location>
        <begin position="469"/>
        <end position="495"/>
    </location>
</feature>
<feature type="compositionally biased region" description="Acidic residues" evidence="3">
    <location>
        <begin position="544"/>
        <end position="553"/>
    </location>
</feature>
<proteinExistence type="predicted"/>
<feature type="compositionally biased region" description="Polar residues" evidence="3">
    <location>
        <begin position="597"/>
        <end position="613"/>
    </location>
</feature>
<reference evidence="6" key="1">
    <citation type="submission" date="2021-06" db="EMBL/GenBank/DDBJ databases">
        <authorList>
            <person name="Kallberg Y."/>
            <person name="Tangrot J."/>
            <person name="Rosling A."/>
        </authorList>
    </citation>
    <scope>NUCLEOTIDE SEQUENCE</scope>
    <source>
        <strain evidence="6">FL966</strain>
    </source>
</reference>
<dbReference type="EMBL" id="CAJVQA010007581">
    <property type="protein sequence ID" value="CAG8658771.1"/>
    <property type="molecule type" value="Genomic_DNA"/>
</dbReference>
<dbReference type="InterPro" id="IPR050935">
    <property type="entry name" value="Bromo_chromatin_reader"/>
</dbReference>
<dbReference type="SMART" id="SM00297">
    <property type="entry name" value="BROMO"/>
    <property type="match status" value="2"/>
</dbReference>
<feature type="compositionally biased region" description="Basic residues" evidence="3">
    <location>
        <begin position="469"/>
        <end position="487"/>
    </location>
</feature>
<dbReference type="PRINTS" id="PR00503">
    <property type="entry name" value="BROMODOMAIN"/>
</dbReference>
<dbReference type="Gene3D" id="1.20.1270.220">
    <property type="match status" value="1"/>
</dbReference>
<feature type="compositionally biased region" description="Polar residues" evidence="3">
    <location>
        <begin position="10"/>
        <end position="27"/>
    </location>
</feature>
<name>A0A9N9E3W5_9GLOM</name>
<organism evidence="6 7">
    <name type="scientific">Cetraspora pellucida</name>
    <dbReference type="NCBI Taxonomy" id="1433469"/>
    <lineage>
        <taxon>Eukaryota</taxon>
        <taxon>Fungi</taxon>
        <taxon>Fungi incertae sedis</taxon>
        <taxon>Mucoromycota</taxon>
        <taxon>Glomeromycotina</taxon>
        <taxon>Glomeromycetes</taxon>
        <taxon>Diversisporales</taxon>
        <taxon>Gigasporaceae</taxon>
        <taxon>Cetraspora</taxon>
    </lineage>
</organism>